<keyword evidence="2" id="KW-1185">Reference proteome</keyword>
<dbReference type="AlphaFoldDB" id="A0AAV0Q664"/>
<proteinExistence type="predicted"/>
<evidence type="ECO:0000313" key="2">
    <source>
        <dbReference type="Proteomes" id="UP001154282"/>
    </source>
</evidence>
<name>A0AAV0Q664_9ROSI</name>
<protein>
    <submittedName>
        <fullName evidence="1">Uncharacterized protein</fullName>
    </submittedName>
</protein>
<reference evidence="1" key="1">
    <citation type="submission" date="2022-08" db="EMBL/GenBank/DDBJ databases">
        <authorList>
            <person name="Gutierrez-Valencia J."/>
        </authorList>
    </citation>
    <scope>NUCLEOTIDE SEQUENCE</scope>
</reference>
<comment type="caution">
    <text evidence="1">The sequence shown here is derived from an EMBL/GenBank/DDBJ whole genome shotgun (WGS) entry which is preliminary data.</text>
</comment>
<dbReference type="EMBL" id="CAMGYJ010000009">
    <property type="protein sequence ID" value="CAI0540381.1"/>
    <property type="molecule type" value="Genomic_DNA"/>
</dbReference>
<evidence type="ECO:0000313" key="1">
    <source>
        <dbReference type="EMBL" id="CAI0540381.1"/>
    </source>
</evidence>
<sequence>MEEQQPTPTPPRRSSCPIHCPILDEIRRCNNKPKSNLLSPVSDSISLSS</sequence>
<organism evidence="1 2">
    <name type="scientific">Linum tenue</name>
    <dbReference type="NCBI Taxonomy" id="586396"/>
    <lineage>
        <taxon>Eukaryota</taxon>
        <taxon>Viridiplantae</taxon>
        <taxon>Streptophyta</taxon>
        <taxon>Embryophyta</taxon>
        <taxon>Tracheophyta</taxon>
        <taxon>Spermatophyta</taxon>
        <taxon>Magnoliopsida</taxon>
        <taxon>eudicotyledons</taxon>
        <taxon>Gunneridae</taxon>
        <taxon>Pentapetalae</taxon>
        <taxon>rosids</taxon>
        <taxon>fabids</taxon>
        <taxon>Malpighiales</taxon>
        <taxon>Linaceae</taxon>
        <taxon>Linum</taxon>
    </lineage>
</organism>
<gene>
    <name evidence="1" type="ORF">LITE_LOCUS41653</name>
</gene>
<dbReference type="Proteomes" id="UP001154282">
    <property type="component" value="Unassembled WGS sequence"/>
</dbReference>
<accession>A0AAV0Q664</accession>